<proteinExistence type="predicted"/>
<dbReference type="Proteomes" id="UP001152797">
    <property type="component" value="Unassembled WGS sequence"/>
</dbReference>
<reference evidence="3" key="2">
    <citation type="submission" date="2024-04" db="EMBL/GenBank/DDBJ databases">
        <authorList>
            <person name="Chen Y."/>
            <person name="Shah S."/>
            <person name="Dougan E. K."/>
            <person name="Thang M."/>
            <person name="Chan C."/>
        </authorList>
    </citation>
    <scope>NUCLEOTIDE SEQUENCE [LARGE SCALE GENOMIC DNA]</scope>
</reference>
<dbReference type="PROSITE" id="PS00018">
    <property type="entry name" value="EF_HAND_1"/>
    <property type="match status" value="1"/>
</dbReference>
<dbReference type="EMBL" id="CAMXCT030004162">
    <property type="protein sequence ID" value="CAL4795257.1"/>
    <property type="molecule type" value="Genomic_DNA"/>
</dbReference>
<dbReference type="EMBL" id="CAMXCT020004162">
    <property type="protein sequence ID" value="CAL1161320.1"/>
    <property type="molecule type" value="Genomic_DNA"/>
</dbReference>
<gene>
    <name evidence="2" type="ORF">C1SCF055_LOCUS33439</name>
</gene>
<dbReference type="SUPFAM" id="SSF47473">
    <property type="entry name" value="EF-hand"/>
    <property type="match status" value="1"/>
</dbReference>
<dbReference type="OrthoDB" id="10469019at2759"/>
<evidence type="ECO:0000313" key="5">
    <source>
        <dbReference type="Proteomes" id="UP001152797"/>
    </source>
</evidence>
<evidence type="ECO:0000313" key="3">
    <source>
        <dbReference type="EMBL" id="CAL1161320.1"/>
    </source>
</evidence>
<evidence type="ECO:0000313" key="4">
    <source>
        <dbReference type="EMBL" id="CAL4795257.1"/>
    </source>
</evidence>
<dbReference type="InterPro" id="IPR011992">
    <property type="entry name" value="EF-hand-dom_pair"/>
</dbReference>
<reference evidence="2" key="1">
    <citation type="submission" date="2022-10" db="EMBL/GenBank/DDBJ databases">
        <authorList>
            <person name="Chen Y."/>
            <person name="Dougan E. K."/>
            <person name="Chan C."/>
            <person name="Rhodes N."/>
            <person name="Thang M."/>
        </authorList>
    </citation>
    <scope>NUCLEOTIDE SEQUENCE</scope>
</reference>
<name>A0A9P1GC56_9DINO</name>
<accession>A0A9P1GC56</accession>
<dbReference type="AlphaFoldDB" id="A0A9P1GC56"/>
<protein>
    <submittedName>
        <fullName evidence="4">Bacilysin biosynthesis oxidoreductase BacC</fullName>
    </submittedName>
</protein>
<evidence type="ECO:0000313" key="2">
    <source>
        <dbReference type="EMBL" id="CAI4007945.1"/>
    </source>
</evidence>
<sequence>MPLAPLQELQLLAVSVNGLELETIDQRLKRHVSAIGSVSGKGSCCSTQKLSKENSENHEENENMQQIHRSCTDAFDECPDCVKSNSDFAEELQCMIKEGYDAQANQYGYVNVTDMKAMGKLAEFLTLEPDVVSKEMKALDFDANNLVSFAEFVLWADKHTIGIP</sequence>
<feature type="non-terminal residue" evidence="2">
    <location>
        <position position="1"/>
    </location>
</feature>
<comment type="caution">
    <text evidence="2">The sequence shown here is derived from an EMBL/GenBank/DDBJ whole genome shotgun (WGS) entry which is preliminary data.</text>
</comment>
<dbReference type="InterPro" id="IPR018247">
    <property type="entry name" value="EF_Hand_1_Ca_BS"/>
</dbReference>
<keyword evidence="1" id="KW-0106">Calcium</keyword>
<organism evidence="2">
    <name type="scientific">Cladocopium goreaui</name>
    <dbReference type="NCBI Taxonomy" id="2562237"/>
    <lineage>
        <taxon>Eukaryota</taxon>
        <taxon>Sar</taxon>
        <taxon>Alveolata</taxon>
        <taxon>Dinophyceae</taxon>
        <taxon>Suessiales</taxon>
        <taxon>Symbiodiniaceae</taxon>
        <taxon>Cladocopium</taxon>
    </lineage>
</organism>
<evidence type="ECO:0000256" key="1">
    <source>
        <dbReference type="ARBA" id="ARBA00022837"/>
    </source>
</evidence>
<dbReference type="EMBL" id="CAMXCT010004162">
    <property type="protein sequence ID" value="CAI4007945.1"/>
    <property type="molecule type" value="Genomic_DNA"/>
</dbReference>
<keyword evidence="5" id="KW-1185">Reference proteome</keyword>